<evidence type="ECO:0000256" key="7">
    <source>
        <dbReference type="ARBA" id="ARBA00023157"/>
    </source>
</evidence>
<evidence type="ECO:0000256" key="6">
    <source>
        <dbReference type="ARBA" id="ARBA00022801"/>
    </source>
</evidence>
<keyword evidence="8" id="KW-0325">Glycoprotein</keyword>
<evidence type="ECO:0000256" key="8">
    <source>
        <dbReference type="ARBA" id="ARBA00023180"/>
    </source>
</evidence>
<dbReference type="Proteomes" id="UP001341281">
    <property type="component" value="Chromosome 02"/>
</dbReference>
<feature type="signal peptide" evidence="9">
    <location>
        <begin position="1"/>
        <end position="33"/>
    </location>
</feature>
<keyword evidence="6" id="KW-0378">Hydrolase</keyword>
<accession>A0AAQ3Q1V4</accession>
<dbReference type="Gene3D" id="3.40.50.11320">
    <property type="match status" value="1"/>
</dbReference>
<dbReference type="FunFam" id="3.40.50.11320:FF:000002">
    <property type="entry name" value="Carboxypeptidase"/>
    <property type="match status" value="1"/>
</dbReference>
<organism evidence="10 11">
    <name type="scientific">Paspalum notatum var. saurae</name>
    <dbReference type="NCBI Taxonomy" id="547442"/>
    <lineage>
        <taxon>Eukaryota</taxon>
        <taxon>Viridiplantae</taxon>
        <taxon>Streptophyta</taxon>
        <taxon>Embryophyta</taxon>
        <taxon>Tracheophyta</taxon>
        <taxon>Spermatophyta</taxon>
        <taxon>Magnoliopsida</taxon>
        <taxon>Liliopsida</taxon>
        <taxon>Poales</taxon>
        <taxon>Poaceae</taxon>
        <taxon>PACMAD clade</taxon>
        <taxon>Panicoideae</taxon>
        <taxon>Andropogonodae</taxon>
        <taxon>Paspaleae</taxon>
        <taxon>Paspalinae</taxon>
        <taxon>Paspalum</taxon>
    </lineage>
</organism>
<dbReference type="Pfam" id="PF00450">
    <property type="entry name" value="Peptidase_S10"/>
    <property type="match status" value="1"/>
</dbReference>
<dbReference type="GO" id="GO:0005773">
    <property type="term" value="C:vacuole"/>
    <property type="evidence" value="ECO:0007669"/>
    <property type="project" value="TreeGrafter"/>
</dbReference>
<keyword evidence="4" id="KW-0121">Carboxypeptidase</keyword>
<proteinExistence type="inferred from homology"/>
<comment type="subcellular location">
    <subcellularLocation>
        <location evidence="1">Secreted</location>
    </subcellularLocation>
</comment>
<dbReference type="AlphaFoldDB" id="A0AAQ3Q1V4"/>
<keyword evidence="3" id="KW-0964">Secreted</keyword>
<reference evidence="10 11" key="1">
    <citation type="submission" date="2024-02" db="EMBL/GenBank/DDBJ databases">
        <title>High-quality chromosome-scale genome assembly of Pensacola bahiagrass (Paspalum notatum Flugge var. saurae).</title>
        <authorList>
            <person name="Vega J.M."/>
            <person name="Podio M."/>
            <person name="Orjuela J."/>
            <person name="Siena L.A."/>
            <person name="Pessino S.C."/>
            <person name="Combes M.C."/>
            <person name="Mariac C."/>
            <person name="Albertini E."/>
            <person name="Pupilli F."/>
            <person name="Ortiz J.P.A."/>
            <person name="Leblanc O."/>
        </authorList>
    </citation>
    <scope>NUCLEOTIDE SEQUENCE [LARGE SCALE GENOMIC DNA]</scope>
    <source>
        <strain evidence="10">R1</strain>
        <tissue evidence="10">Leaf</tissue>
    </source>
</reference>
<gene>
    <name evidence="10" type="ORF">U9M48_007566</name>
</gene>
<dbReference type="GO" id="GO:0005576">
    <property type="term" value="C:extracellular region"/>
    <property type="evidence" value="ECO:0007669"/>
    <property type="project" value="UniProtKB-SubCell"/>
</dbReference>
<dbReference type="PANTHER" id="PTHR11802:SF496">
    <property type="entry name" value="CARBOXYPEPTIDASE"/>
    <property type="match status" value="1"/>
</dbReference>
<evidence type="ECO:0000256" key="1">
    <source>
        <dbReference type="ARBA" id="ARBA00004613"/>
    </source>
</evidence>
<evidence type="ECO:0008006" key="12">
    <source>
        <dbReference type="Google" id="ProtNLM"/>
    </source>
</evidence>
<dbReference type="SUPFAM" id="SSF53474">
    <property type="entry name" value="alpha/beta-Hydrolases"/>
    <property type="match status" value="1"/>
</dbReference>
<evidence type="ECO:0000256" key="3">
    <source>
        <dbReference type="ARBA" id="ARBA00022525"/>
    </source>
</evidence>
<dbReference type="GO" id="GO:0006508">
    <property type="term" value="P:proteolysis"/>
    <property type="evidence" value="ECO:0007669"/>
    <property type="project" value="InterPro"/>
</dbReference>
<dbReference type="Gene3D" id="6.10.250.940">
    <property type="match status" value="1"/>
</dbReference>
<dbReference type="PROSITE" id="PS00560">
    <property type="entry name" value="CARBOXYPEPT_SER_HIS"/>
    <property type="match status" value="1"/>
</dbReference>
<dbReference type="EMBL" id="CP144746">
    <property type="protein sequence ID" value="WVZ57139.1"/>
    <property type="molecule type" value="Genomic_DNA"/>
</dbReference>
<keyword evidence="5 9" id="KW-0732">Signal</keyword>
<evidence type="ECO:0000256" key="4">
    <source>
        <dbReference type="ARBA" id="ARBA00022645"/>
    </source>
</evidence>
<keyword evidence="4" id="KW-0645">Protease</keyword>
<keyword evidence="11" id="KW-1185">Reference proteome</keyword>
<dbReference type="InterPro" id="IPR029058">
    <property type="entry name" value="AB_hydrolase_fold"/>
</dbReference>
<evidence type="ECO:0000313" key="10">
    <source>
        <dbReference type="EMBL" id="WVZ57139.1"/>
    </source>
</evidence>
<protein>
    <recommendedName>
        <fullName evidence="12">Carboxypeptidase</fullName>
    </recommendedName>
</protein>
<evidence type="ECO:0000256" key="5">
    <source>
        <dbReference type="ARBA" id="ARBA00022729"/>
    </source>
</evidence>
<dbReference type="PRINTS" id="PR00724">
    <property type="entry name" value="CRBOXYPTASEC"/>
</dbReference>
<feature type="chain" id="PRO_5043009815" description="Carboxypeptidase" evidence="9">
    <location>
        <begin position="34"/>
        <end position="569"/>
    </location>
</feature>
<name>A0AAQ3Q1V4_PASNO</name>
<keyword evidence="7" id="KW-1015">Disulfide bond</keyword>
<evidence type="ECO:0000256" key="9">
    <source>
        <dbReference type="SAM" id="SignalP"/>
    </source>
</evidence>
<evidence type="ECO:0000313" key="11">
    <source>
        <dbReference type="Proteomes" id="UP001341281"/>
    </source>
</evidence>
<dbReference type="InterPro" id="IPR001563">
    <property type="entry name" value="Peptidase_S10"/>
</dbReference>
<sequence length="569" mass="63630">MCTSHGRSPLVSKIRDVFAIQLFCLVLAEMLLADEGGRLRELSRSRMEMQHDLLDNGMLMSWRTDHTIYVGVQDGLKKADKISELPGQPGKAVFDQYAGYVTVDETSGKALFYYFAEAVEDPSTKPLVLWLNGGPGCSSLGGAMLEIGPFFVNRDNRTLSRNKYAWNNVANMLFLESPAGVGFSYSNRTSDYNNTGDRSTAADAYIFLINWLERFPEYKGHSFFITGQSYGGHYIPQLANTILSNNKIMNTTMINLKGVAIGNAYLDDDTNTRATVDYYWTHAMISKGTHTTVQENCGFNGTYTGLCRTAIEAANNEKGLVDESNIYASFCWDASDPQQQHASITNNDPCVSYYMQSYLNRQEVQRAFHANTTRLKQPWLDCSHIISPQNWKDTQVSMLPSIQQLISSGVSTWLYSGDIDAICPVTSTLYSLDVLGLQINSPWRAWYSDDGEVGGYVVEYKGLVFATVRGAGHMVPTYQPQRALTLFSSFLKGKLPPEDLPKGLRKGFNSLVILVTWELWKYRNACVLGGSPRCAGCSSLVPLFIGKKKKQWMQCNPLFRLQTTAEKEH</sequence>
<dbReference type="InterPro" id="IPR033124">
    <property type="entry name" value="Ser_caboxypep_his_AS"/>
</dbReference>
<dbReference type="PANTHER" id="PTHR11802">
    <property type="entry name" value="SERINE PROTEASE FAMILY S10 SERINE CARBOXYPEPTIDASE"/>
    <property type="match status" value="1"/>
</dbReference>
<dbReference type="Gene3D" id="3.40.50.1820">
    <property type="entry name" value="alpha/beta hydrolase"/>
    <property type="match status" value="1"/>
</dbReference>
<dbReference type="FunFam" id="3.40.50.1820:FF:000030">
    <property type="entry name" value="Carboxypeptidase"/>
    <property type="match status" value="1"/>
</dbReference>
<dbReference type="GO" id="GO:0004185">
    <property type="term" value="F:serine-type carboxypeptidase activity"/>
    <property type="evidence" value="ECO:0007669"/>
    <property type="project" value="InterPro"/>
</dbReference>
<comment type="similarity">
    <text evidence="2">Belongs to the peptidase S10 family.</text>
</comment>
<evidence type="ECO:0000256" key="2">
    <source>
        <dbReference type="ARBA" id="ARBA00009431"/>
    </source>
</evidence>